<keyword evidence="2" id="KW-1185">Reference proteome</keyword>
<evidence type="ECO:0000313" key="2">
    <source>
        <dbReference type="Proteomes" id="UP001519273"/>
    </source>
</evidence>
<dbReference type="RefSeq" id="WP_209852101.1">
    <property type="nucleotide sequence ID" value="NZ_CBCRVE010000004.1"/>
</dbReference>
<evidence type="ECO:0000313" key="1">
    <source>
        <dbReference type="EMBL" id="MBP1938147.1"/>
    </source>
</evidence>
<accession>A0ABS4H6K2</accession>
<organism evidence="1 2">
    <name type="scientific">Paenibacillus sediminis</name>
    <dbReference type="NCBI Taxonomy" id="664909"/>
    <lineage>
        <taxon>Bacteria</taxon>
        <taxon>Bacillati</taxon>
        <taxon>Bacillota</taxon>
        <taxon>Bacilli</taxon>
        <taxon>Bacillales</taxon>
        <taxon>Paenibacillaceae</taxon>
        <taxon>Paenibacillus</taxon>
    </lineage>
</organism>
<dbReference type="EMBL" id="JAGGKP010000011">
    <property type="protein sequence ID" value="MBP1938147.1"/>
    <property type="molecule type" value="Genomic_DNA"/>
</dbReference>
<protein>
    <submittedName>
        <fullName evidence="1">Uncharacterized protein</fullName>
    </submittedName>
</protein>
<dbReference type="Proteomes" id="UP001519273">
    <property type="component" value="Unassembled WGS sequence"/>
</dbReference>
<name>A0ABS4H6K2_9BACL</name>
<proteinExistence type="predicted"/>
<sequence>MLNKEQQFASDISELIWSLFDEESENYRYNLENIDATAFFTGLAMTFGIIYNNSADADEDFIGGTHLANRLAFQYLMNNGKEAA</sequence>
<gene>
    <name evidence="1" type="ORF">J2Z20_003066</name>
</gene>
<reference evidence="1 2" key="1">
    <citation type="submission" date="2021-03" db="EMBL/GenBank/DDBJ databases">
        <title>Genomic Encyclopedia of Type Strains, Phase IV (KMG-IV): sequencing the most valuable type-strain genomes for metagenomic binning, comparative biology and taxonomic classification.</title>
        <authorList>
            <person name="Goeker M."/>
        </authorList>
    </citation>
    <scope>NUCLEOTIDE SEQUENCE [LARGE SCALE GENOMIC DNA]</scope>
    <source>
        <strain evidence="1 2">DSM 23491</strain>
    </source>
</reference>
<comment type="caution">
    <text evidence="1">The sequence shown here is derived from an EMBL/GenBank/DDBJ whole genome shotgun (WGS) entry which is preliminary data.</text>
</comment>